<dbReference type="PANTHER" id="PTHR35936">
    <property type="entry name" value="MEMBRANE-BOUND LYTIC MUREIN TRANSGLYCOSYLASE F"/>
    <property type="match status" value="1"/>
</dbReference>
<reference evidence="6 7" key="1">
    <citation type="submission" date="2018-06" db="EMBL/GenBank/DDBJ databases">
        <authorList>
            <consortium name="Pathogen Informatics"/>
            <person name="Doyle S."/>
        </authorList>
    </citation>
    <scope>NUCLEOTIDE SEQUENCE [LARGE SCALE GENOMIC DNA]</scope>
    <source>
        <strain evidence="6 7">NCTC4824</strain>
    </source>
</reference>
<dbReference type="Proteomes" id="UP000249134">
    <property type="component" value="Chromosome 1"/>
</dbReference>
<evidence type="ECO:0000313" key="6">
    <source>
        <dbReference type="EMBL" id="SQI53685.1"/>
    </source>
</evidence>
<feature type="signal peptide" evidence="4">
    <location>
        <begin position="1"/>
        <end position="22"/>
    </location>
</feature>
<feature type="domain" description="Solute-binding protein family 3/N-terminal" evidence="5">
    <location>
        <begin position="40"/>
        <end position="278"/>
    </location>
</feature>
<evidence type="ECO:0000259" key="5">
    <source>
        <dbReference type="SMART" id="SM00062"/>
    </source>
</evidence>
<dbReference type="AlphaFoldDB" id="A0A2X4YPS6"/>
<dbReference type="SUPFAM" id="SSF53850">
    <property type="entry name" value="Periplasmic binding protein-like II"/>
    <property type="match status" value="1"/>
</dbReference>
<dbReference type="EMBL" id="LS483476">
    <property type="protein sequence ID" value="SQI53685.1"/>
    <property type="molecule type" value="Genomic_DNA"/>
</dbReference>
<protein>
    <submittedName>
        <fullName evidence="6">Amino acid ABC transporter ATP-binding protein</fullName>
    </submittedName>
</protein>
<feature type="chain" id="PRO_5039298346" evidence="4">
    <location>
        <begin position="23"/>
        <end position="287"/>
    </location>
</feature>
<evidence type="ECO:0000256" key="4">
    <source>
        <dbReference type="SAM" id="SignalP"/>
    </source>
</evidence>
<dbReference type="Pfam" id="PF00497">
    <property type="entry name" value="SBP_bac_3"/>
    <property type="match status" value="1"/>
</dbReference>
<keyword evidence="7" id="KW-1185">Reference proteome</keyword>
<dbReference type="STRING" id="1348624.GCA_001591545_00134"/>
<name>A0A2X4YPS6_LEDLE</name>
<keyword evidence="3" id="KW-0449">Lipoprotein</keyword>
<gene>
    <name evidence="6" type="primary">tcyJ</name>
    <name evidence="6" type="ORF">NCTC4824_01035</name>
</gene>
<dbReference type="PROSITE" id="PS51257">
    <property type="entry name" value="PROKAR_LIPOPROTEIN"/>
    <property type="match status" value="1"/>
</dbReference>
<dbReference type="Gene3D" id="3.40.190.10">
    <property type="entry name" value="Periplasmic binding protein-like II"/>
    <property type="match status" value="2"/>
</dbReference>
<evidence type="ECO:0000256" key="1">
    <source>
        <dbReference type="ARBA" id="ARBA00022729"/>
    </source>
</evidence>
<dbReference type="GO" id="GO:0005524">
    <property type="term" value="F:ATP binding"/>
    <property type="evidence" value="ECO:0007669"/>
    <property type="project" value="UniProtKB-KW"/>
</dbReference>
<keyword evidence="6" id="KW-0547">Nucleotide-binding</keyword>
<proteinExistence type="predicted"/>
<keyword evidence="2" id="KW-0564">Palmitate</keyword>
<dbReference type="RefSeq" id="WP_066135997.1">
    <property type="nucleotide sequence ID" value="NZ_CBCSGM010000001.1"/>
</dbReference>
<sequence length="287" mass="32330">MMFFRKSGVLALLMLLFTTACSNGSENTDNNKASTDGVRKIKIAYALTGVPITYQDESGNATGYDVEMMKVVDEHLPEYEFEFIPTTDDDLLIGVETGKYNAGVKNTFYTEPRAKKYVYPKENLGASSSGLIIRAEDKDKVHDLSDIAKLNKKLIPIAPQDAQYSLVVNHNEKNPDNQVQVENSETFTVSDWPIWISEGRYDALLTIKSTYTATVEAEDGAYHHLKDDLVYSGFTATKTYPLFNKKEQELADAYDLVMKQLKEEKVPNELLVTFLGEDTFELLEEDN</sequence>
<dbReference type="InterPro" id="IPR001638">
    <property type="entry name" value="Solute-binding_3/MltF_N"/>
</dbReference>
<evidence type="ECO:0000313" key="7">
    <source>
        <dbReference type="Proteomes" id="UP000249134"/>
    </source>
</evidence>
<evidence type="ECO:0000256" key="3">
    <source>
        <dbReference type="ARBA" id="ARBA00023288"/>
    </source>
</evidence>
<dbReference type="PANTHER" id="PTHR35936:SF17">
    <property type="entry name" value="ARGININE-BINDING EXTRACELLULAR PROTEIN ARTP"/>
    <property type="match status" value="1"/>
</dbReference>
<keyword evidence="6" id="KW-0067">ATP-binding</keyword>
<keyword evidence="1 4" id="KW-0732">Signal</keyword>
<accession>A0A2X4YPS6</accession>
<evidence type="ECO:0000256" key="2">
    <source>
        <dbReference type="ARBA" id="ARBA00023139"/>
    </source>
</evidence>
<organism evidence="6 7">
    <name type="scientific">Lederbergia lenta</name>
    <name type="common">Bacillus lentus</name>
    <dbReference type="NCBI Taxonomy" id="1467"/>
    <lineage>
        <taxon>Bacteria</taxon>
        <taxon>Bacillati</taxon>
        <taxon>Bacillota</taxon>
        <taxon>Bacilli</taxon>
        <taxon>Bacillales</taxon>
        <taxon>Bacillaceae</taxon>
        <taxon>Lederbergia</taxon>
    </lineage>
</organism>
<dbReference type="SMART" id="SM00062">
    <property type="entry name" value="PBPb"/>
    <property type="match status" value="1"/>
</dbReference>
<dbReference type="KEGG" id="blen:NCTC4824_01035"/>